<evidence type="ECO:0000313" key="3">
    <source>
        <dbReference type="Proteomes" id="UP001384579"/>
    </source>
</evidence>
<evidence type="ECO:0000256" key="1">
    <source>
        <dbReference type="SAM" id="SignalP"/>
    </source>
</evidence>
<dbReference type="Proteomes" id="UP001384579">
    <property type="component" value="Unassembled WGS sequence"/>
</dbReference>
<organism evidence="2 3">
    <name type="scientific">Microcoleus anatoxicus PTRS2</name>
    <dbReference type="NCBI Taxonomy" id="2705321"/>
    <lineage>
        <taxon>Bacteria</taxon>
        <taxon>Bacillati</taxon>
        <taxon>Cyanobacteriota</taxon>
        <taxon>Cyanophyceae</taxon>
        <taxon>Oscillatoriophycideae</taxon>
        <taxon>Oscillatoriales</taxon>
        <taxon>Microcoleaceae</taxon>
        <taxon>Microcoleus</taxon>
        <taxon>Microcoleus anatoxicus</taxon>
    </lineage>
</organism>
<accession>A0ABU8YP44</accession>
<name>A0ABU8YP44_9CYAN</name>
<keyword evidence="1" id="KW-0732">Signal</keyword>
<sequence>MKKKFHLIFLASLLFIFPIVSPTITRAQLSKRADASAKQTTIIKDELYFGLTKPGGEMISESEWQEFVNVVITPHFREGLTVLNADGQFLNSSGILIREKSKIVILIYENIPEKERYIQKIIKTYKDNFQQESVLRVTSQVQVYF</sequence>
<keyword evidence="3" id="KW-1185">Reference proteome</keyword>
<comment type="caution">
    <text evidence="2">The sequence shown here is derived from an EMBL/GenBank/DDBJ whole genome shotgun (WGS) entry which is preliminary data.</text>
</comment>
<reference evidence="2 3" key="1">
    <citation type="journal article" date="2020" name="Harmful Algae">
        <title>Molecular and morphological characterization of a novel dihydroanatoxin-a producing Microcoleus species (cyanobacteria) from the Russian River, California, USA.</title>
        <authorList>
            <person name="Conklin K.Y."/>
            <person name="Stancheva R."/>
            <person name="Otten T.G."/>
            <person name="Fadness R."/>
            <person name="Boyer G.L."/>
            <person name="Read B."/>
            <person name="Zhang X."/>
            <person name="Sheath R.G."/>
        </authorList>
    </citation>
    <scope>NUCLEOTIDE SEQUENCE [LARGE SCALE GENOMIC DNA]</scope>
    <source>
        <strain evidence="2 3">PTRS2</strain>
    </source>
</reference>
<evidence type="ECO:0000313" key="2">
    <source>
        <dbReference type="EMBL" id="MEK0186169.1"/>
    </source>
</evidence>
<gene>
    <name evidence="2" type="ORF">WMG39_15115</name>
</gene>
<feature type="chain" id="PRO_5046591869" evidence="1">
    <location>
        <begin position="28"/>
        <end position="145"/>
    </location>
</feature>
<proteinExistence type="predicted"/>
<dbReference type="InterPro" id="IPR021957">
    <property type="entry name" value="DUF3574"/>
</dbReference>
<feature type="signal peptide" evidence="1">
    <location>
        <begin position="1"/>
        <end position="27"/>
    </location>
</feature>
<protein>
    <submittedName>
        <fullName evidence="2">DUF3574 domain-containing protein</fullName>
    </submittedName>
</protein>
<dbReference type="EMBL" id="JBBLXS010000186">
    <property type="protein sequence ID" value="MEK0186169.1"/>
    <property type="molecule type" value="Genomic_DNA"/>
</dbReference>
<dbReference type="Pfam" id="PF12098">
    <property type="entry name" value="DUF3574"/>
    <property type="match status" value="1"/>
</dbReference>
<dbReference type="RefSeq" id="WP_340523611.1">
    <property type="nucleotide sequence ID" value="NZ_JBBLXS010000186.1"/>
</dbReference>